<protein>
    <submittedName>
        <fullName evidence="2">Uncharacterized protein</fullName>
    </submittedName>
</protein>
<evidence type="ECO:0000313" key="3">
    <source>
        <dbReference type="Proteomes" id="UP000770015"/>
    </source>
</evidence>
<comment type="caution">
    <text evidence="2">The sequence shown here is derived from an EMBL/GenBank/DDBJ whole genome shotgun (WGS) entry which is preliminary data.</text>
</comment>
<proteinExistence type="predicted"/>
<dbReference type="Proteomes" id="UP000770015">
    <property type="component" value="Unassembled WGS sequence"/>
</dbReference>
<evidence type="ECO:0000313" key="2">
    <source>
        <dbReference type="EMBL" id="KAH6670953.1"/>
    </source>
</evidence>
<gene>
    <name evidence="2" type="ORF">F5X68DRAFT_247546</name>
</gene>
<accession>A0A9P8V3K8</accession>
<reference evidence="2" key="1">
    <citation type="journal article" date="2021" name="Nat. Commun.">
        <title>Genetic determinants of endophytism in the Arabidopsis root mycobiome.</title>
        <authorList>
            <person name="Mesny F."/>
            <person name="Miyauchi S."/>
            <person name="Thiergart T."/>
            <person name="Pickel B."/>
            <person name="Atanasova L."/>
            <person name="Karlsson M."/>
            <person name="Huettel B."/>
            <person name="Barry K.W."/>
            <person name="Haridas S."/>
            <person name="Chen C."/>
            <person name="Bauer D."/>
            <person name="Andreopoulos W."/>
            <person name="Pangilinan J."/>
            <person name="LaButti K."/>
            <person name="Riley R."/>
            <person name="Lipzen A."/>
            <person name="Clum A."/>
            <person name="Drula E."/>
            <person name="Henrissat B."/>
            <person name="Kohler A."/>
            <person name="Grigoriev I.V."/>
            <person name="Martin F.M."/>
            <person name="Hacquard S."/>
        </authorList>
    </citation>
    <scope>NUCLEOTIDE SEQUENCE</scope>
    <source>
        <strain evidence="2">MPI-SDFR-AT-0117</strain>
    </source>
</reference>
<name>A0A9P8V3K8_9PEZI</name>
<dbReference type="EMBL" id="JAGSXJ010000029">
    <property type="protein sequence ID" value="KAH6670953.1"/>
    <property type="molecule type" value="Genomic_DNA"/>
</dbReference>
<feature type="coiled-coil region" evidence="1">
    <location>
        <begin position="124"/>
        <end position="151"/>
    </location>
</feature>
<evidence type="ECO:0000256" key="1">
    <source>
        <dbReference type="SAM" id="Coils"/>
    </source>
</evidence>
<dbReference type="OrthoDB" id="5424209at2759"/>
<organism evidence="2 3">
    <name type="scientific">Plectosphaerella plurivora</name>
    <dbReference type="NCBI Taxonomy" id="936078"/>
    <lineage>
        <taxon>Eukaryota</taxon>
        <taxon>Fungi</taxon>
        <taxon>Dikarya</taxon>
        <taxon>Ascomycota</taxon>
        <taxon>Pezizomycotina</taxon>
        <taxon>Sordariomycetes</taxon>
        <taxon>Hypocreomycetidae</taxon>
        <taxon>Glomerellales</taxon>
        <taxon>Plectosphaerellaceae</taxon>
        <taxon>Plectosphaerella</taxon>
    </lineage>
</organism>
<keyword evidence="1" id="KW-0175">Coiled coil</keyword>
<sequence length="350" mass="40265">MASFASPPLPNSTSWTFNNKVYQRYNHEYAADAENYYYGLPTHPRLVATTSWEIPPWGRWPNRKLLQPIGSKHKINQLWYRGSPLIRKVLEILQGHDWTAVDILMHNGIWVAAQYKKTLENFNIKDIEVEIKESRVDIEDSEDEIEESNITGAGQLFVPPPHEVEAKVPVPQTPFLGLPDDLFYKSECVKKKIQISRHLVIVALTSRDFIFTENSDTNLGGSEYRWTPQKSKIWINQLLQYRFRGIKDQIDHTVAGLDKRRREMAEATEKSDQLKAKIFEASLVDSDYNNLKQTQKHLARHVGESSRRFGHVVYAAAQSTASAGWLRNYALVSPDAVAHDDRIPNRRTNI</sequence>
<dbReference type="AlphaFoldDB" id="A0A9P8V3K8"/>
<keyword evidence="3" id="KW-1185">Reference proteome</keyword>